<dbReference type="InterPro" id="IPR036291">
    <property type="entry name" value="NAD(P)-bd_dom_sf"/>
</dbReference>
<dbReference type="AlphaFoldDB" id="A0A124IF23"/>
<dbReference type="Pfam" id="PF13561">
    <property type="entry name" value="adh_short_C2"/>
    <property type="match status" value="1"/>
</dbReference>
<dbReference type="PANTHER" id="PTHR24321">
    <property type="entry name" value="DEHYDROGENASES, SHORT CHAIN"/>
    <property type="match status" value="1"/>
</dbReference>
<gene>
    <name evidence="3" type="ORF">AQJ91_16140</name>
</gene>
<evidence type="ECO:0000256" key="1">
    <source>
        <dbReference type="ARBA" id="ARBA00006484"/>
    </source>
</evidence>
<dbReference type="EMBL" id="LMXB01000042">
    <property type="protein sequence ID" value="KUO20117.1"/>
    <property type="molecule type" value="Genomic_DNA"/>
</dbReference>
<organism evidence="3 4">
    <name type="scientific">Streptomyces dysideae</name>
    <dbReference type="NCBI Taxonomy" id="909626"/>
    <lineage>
        <taxon>Bacteria</taxon>
        <taxon>Bacillati</taxon>
        <taxon>Actinomycetota</taxon>
        <taxon>Actinomycetes</taxon>
        <taxon>Kitasatosporales</taxon>
        <taxon>Streptomycetaceae</taxon>
        <taxon>Streptomyces</taxon>
    </lineage>
</organism>
<dbReference type="PANTHER" id="PTHR24321:SF8">
    <property type="entry name" value="ESTRADIOL 17-BETA-DEHYDROGENASE 8-RELATED"/>
    <property type="match status" value="1"/>
</dbReference>
<keyword evidence="4" id="KW-1185">Reference proteome</keyword>
<dbReference type="OrthoDB" id="286404at2"/>
<dbReference type="STRING" id="909626.AQJ91_16140"/>
<dbReference type="PRINTS" id="PR00080">
    <property type="entry name" value="SDRFAMILY"/>
</dbReference>
<dbReference type="PROSITE" id="PS00061">
    <property type="entry name" value="ADH_SHORT"/>
    <property type="match status" value="1"/>
</dbReference>
<dbReference type="InterPro" id="IPR020904">
    <property type="entry name" value="Sc_DH/Rdtase_CS"/>
</dbReference>
<dbReference type="Proteomes" id="UP000053260">
    <property type="component" value="Unassembled WGS sequence"/>
</dbReference>
<reference evidence="3 4" key="1">
    <citation type="submission" date="2015-10" db="EMBL/GenBank/DDBJ databases">
        <title>Draft genome sequence of Streptomyces sp. RV15, isolated from a marine sponge.</title>
        <authorList>
            <person name="Ruckert C."/>
            <person name="Abdelmohsen U.R."/>
            <person name="Winkler A."/>
            <person name="Hentschel U."/>
            <person name="Kalinowski J."/>
            <person name="Kampfer P."/>
            <person name="Glaeser S."/>
        </authorList>
    </citation>
    <scope>NUCLEOTIDE SEQUENCE [LARGE SCALE GENOMIC DNA]</scope>
    <source>
        <strain evidence="3 4">RV15</strain>
    </source>
</reference>
<dbReference type="GO" id="GO:0016491">
    <property type="term" value="F:oxidoreductase activity"/>
    <property type="evidence" value="ECO:0007669"/>
    <property type="project" value="UniProtKB-KW"/>
</dbReference>
<evidence type="ECO:0000313" key="3">
    <source>
        <dbReference type="EMBL" id="KUO20117.1"/>
    </source>
</evidence>
<dbReference type="Gene3D" id="3.40.50.720">
    <property type="entry name" value="NAD(P)-binding Rossmann-like Domain"/>
    <property type="match status" value="1"/>
</dbReference>
<proteinExistence type="inferred from homology"/>
<dbReference type="CDD" id="cd05233">
    <property type="entry name" value="SDR_c"/>
    <property type="match status" value="1"/>
</dbReference>
<evidence type="ECO:0000313" key="4">
    <source>
        <dbReference type="Proteomes" id="UP000053260"/>
    </source>
</evidence>
<comment type="caution">
    <text evidence="3">The sequence shown here is derived from an EMBL/GenBank/DDBJ whole genome shotgun (WGS) entry which is preliminary data.</text>
</comment>
<dbReference type="RefSeq" id="WP_067021578.1">
    <property type="nucleotide sequence ID" value="NZ_KQ949082.1"/>
</dbReference>
<dbReference type="FunFam" id="3.40.50.720:FF:000084">
    <property type="entry name" value="Short-chain dehydrogenase reductase"/>
    <property type="match status" value="1"/>
</dbReference>
<comment type="similarity">
    <text evidence="1">Belongs to the short-chain dehydrogenases/reductases (SDR) family.</text>
</comment>
<dbReference type="InterPro" id="IPR002347">
    <property type="entry name" value="SDR_fam"/>
</dbReference>
<dbReference type="PRINTS" id="PR00081">
    <property type="entry name" value="GDHRDH"/>
</dbReference>
<keyword evidence="2" id="KW-0560">Oxidoreductase</keyword>
<name>A0A124IF23_9ACTN</name>
<sequence>MDLGLKGKKALVTGGTRGVGRGVVLALARAGVDVVTCYQRDSEYVASLERELKETGGDHHVLRADLSQPEEIAALLAKVRELHGDRLDLLVNNAGAISHIPYAELPLEEWQRILATNVTGAHLVIQHALPLLGAGSSVVSIGSRAVDAGIPLRAHYTTTKAALVGLNRSLAKEFGPQGIRFNVVALGVIETENFHAMPEEQRKLMSERYGAKTALGRLGTPDEVAGAILWLASDLSRYVTGNTIGVDGGIS</sequence>
<evidence type="ECO:0000256" key="2">
    <source>
        <dbReference type="ARBA" id="ARBA00023002"/>
    </source>
</evidence>
<accession>A0A124IF23</accession>
<dbReference type="SUPFAM" id="SSF51735">
    <property type="entry name" value="NAD(P)-binding Rossmann-fold domains"/>
    <property type="match status" value="1"/>
</dbReference>
<protein>
    <submittedName>
        <fullName evidence="3">Short-chain dehydrogenase</fullName>
    </submittedName>
</protein>